<evidence type="ECO:0000256" key="2">
    <source>
        <dbReference type="ARBA" id="ARBA00023002"/>
    </source>
</evidence>
<evidence type="ECO:0000313" key="6">
    <source>
        <dbReference type="Proteomes" id="UP000288212"/>
    </source>
</evidence>
<keyword evidence="2 4" id="KW-0560">Oxidoreductase</keyword>
<keyword evidence="6" id="KW-1185">Reference proteome</keyword>
<dbReference type="InterPro" id="IPR036249">
    <property type="entry name" value="Thioredoxin-like_sf"/>
</dbReference>
<evidence type="ECO:0000256" key="1">
    <source>
        <dbReference type="ARBA" id="ARBA00007198"/>
    </source>
</evidence>
<dbReference type="Pfam" id="PF03960">
    <property type="entry name" value="ArsC"/>
    <property type="match status" value="1"/>
</dbReference>
<dbReference type="Gene3D" id="3.40.30.10">
    <property type="entry name" value="Glutaredoxin"/>
    <property type="match status" value="1"/>
</dbReference>
<comment type="caution">
    <text evidence="5">The sequence shown here is derived from an EMBL/GenBank/DDBJ whole genome shotgun (WGS) entry which is preliminary data.</text>
</comment>
<dbReference type="SUPFAM" id="SSF52833">
    <property type="entry name" value="Thioredoxin-like"/>
    <property type="match status" value="1"/>
</dbReference>
<comment type="similarity">
    <text evidence="1 3 4">Belongs to the ArsC family.</text>
</comment>
<dbReference type="PROSITE" id="PS51353">
    <property type="entry name" value="ARSC"/>
    <property type="match status" value="1"/>
</dbReference>
<dbReference type="PANTHER" id="PTHR30041:SF4">
    <property type="entry name" value="ARSENATE REDUCTASE"/>
    <property type="match status" value="1"/>
</dbReference>
<dbReference type="EC" id="1.20.4.1" evidence="4"/>
<gene>
    <name evidence="5" type="primary">arsC</name>
    <name evidence="5" type="ORF">CWE06_03290</name>
</gene>
<protein>
    <recommendedName>
        <fullName evidence="4">Arsenate reductase</fullName>
        <ecNumber evidence="4">1.20.4.1</ecNumber>
    </recommendedName>
</protein>
<comment type="catalytic activity">
    <reaction evidence="4">
        <text>[glutaredoxin]-dithiol + arsenate + glutathione + H(+) = glutathionyl-S-S-[glutaredoxin] + arsenite + H2O</text>
        <dbReference type="Rhea" id="RHEA:22016"/>
        <dbReference type="Rhea" id="RHEA-COMP:10729"/>
        <dbReference type="Rhea" id="RHEA-COMP:17668"/>
        <dbReference type="ChEBI" id="CHEBI:15377"/>
        <dbReference type="ChEBI" id="CHEBI:15378"/>
        <dbReference type="ChEBI" id="CHEBI:29242"/>
        <dbReference type="ChEBI" id="CHEBI:29950"/>
        <dbReference type="ChEBI" id="CHEBI:48597"/>
        <dbReference type="ChEBI" id="CHEBI:57925"/>
        <dbReference type="ChEBI" id="CHEBI:146199"/>
        <dbReference type="EC" id="1.20.4.1"/>
    </reaction>
</comment>
<dbReference type="RefSeq" id="WP_126791124.1">
    <property type="nucleotide sequence ID" value="NZ_PIPI01000001.1"/>
</dbReference>
<name>A0A432VZ02_9GAMM</name>
<dbReference type="InterPro" id="IPR006659">
    <property type="entry name" value="Arsenate_reductase"/>
</dbReference>
<dbReference type="CDD" id="cd03034">
    <property type="entry name" value="ArsC_ArsC"/>
    <property type="match status" value="1"/>
</dbReference>
<dbReference type="InterPro" id="IPR006660">
    <property type="entry name" value="Arsenate_reductase-like"/>
</dbReference>
<evidence type="ECO:0000256" key="3">
    <source>
        <dbReference type="PROSITE-ProRule" id="PRU01282"/>
    </source>
</evidence>
<reference evidence="5 6" key="1">
    <citation type="journal article" date="2011" name="Front. Microbiol.">
        <title>Genomic signatures of strain selection and enhancement in Bacillus atrophaeus var. globigii, a historical biowarfare simulant.</title>
        <authorList>
            <person name="Gibbons H.S."/>
            <person name="Broomall S.M."/>
            <person name="McNew L.A."/>
            <person name="Daligault H."/>
            <person name="Chapman C."/>
            <person name="Bruce D."/>
            <person name="Karavis M."/>
            <person name="Krepps M."/>
            <person name="McGregor P.A."/>
            <person name="Hong C."/>
            <person name="Park K.H."/>
            <person name="Akmal A."/>
            <person name="Feldman A."/>
            <person name="Lin J.S."/>
            <person name="Chang W.E."/>
            <person name="Higgs B.W."/>
            <person name="Demirev P."/>
            <person name="Lindquist J."/>
            <person name="Liem A."/>
            <person name="Fochler E."/>
            <person name="Read T.D."/>
            <person name="Tapia R."/>
            <person name="Johnson S."/>
            <person name="Bishop-Lilly K.A."/>
            <person name="Detter C."/>
            <person name="Han C."/>
            <person name="Sozhamannan S."/>
            <person name="Rosenzweig C.N."/>
            <person name="Skowronski E.W."/>
        </authorList>
    </citation>
    <scope>NUCLEOTIDE SEQUENCE [LARGE SCALE GENOMIC DNA]</scope>
    <source>
        <strain evidence="5 6">AK5</strain>
    </source>
</reference>
<proteinExistence type="inferred from homology"/>
<sequence length="118" mass="13110">MSQFTIYHNPRCSKSRQTLQLLQDNGVEPRVIEYLKTPPSAADVLSIAASLEQPVSAILRTKEDEYKQLNLASFTGDDAALAALVAEYPKLLERPIVVRHSDQAARIGRPPELVLELL</sequence>
<dbReference type="GO" id="GO:0008794">
    <property type="term" value="F:arsenate reductase (glutaredoxin) activity"/>
    <property type="evidence" value="ECO:0007669"/>
    <property type="project" value="UniProtKB-UniRule"/>
</dbReference>
<organism evidence="5 6">
    <name type="scientific">Aliidiomarina haloalkalitolerans</name>
    <dbReference type="NCBI Taxonomy" id="859059"/>
    <lineage>
        <taxon>Bacteria</taxon>
        <taxon>Pseudomonadati</taxon>
        <taxon>Pseudomonadota</taxon>
        <taxon>Gammaproteobacteria</taxon>
        <taxon>Alteromonadales</taxon>
        <taxon>Idiomarinaceae</taxon>
        <taxon>Aliidiomarina</taxon>
    </lineage>
</organism>
<evidence type="ECO:0000313" key="5">
    <source>
        <dbReference type="EMBL" id="RUO21883.1"/>
    </source>
</evidence>
<dbReference type="EMBL" id="PIPI01000001">
    <property type="protein sequence ID" value="RUO21883.1"/>
    <property type="molecule type" value="Genomic_DNA"/>
</dbReference>
<dbReference type="Proteomes" id="UP000288212">
    <property type="component" value="Unassembled WGS sequence"/>
</dbReference>
<dbReference type="PANTHER" id="PTHR30041">
    <property type="entry name" value="ARSENATE REDUCTASE"/>
    <property type="match status" value="1"/>
</dbReference>
<evidence type="ECO:0000256" key="4">
    <source>
        <dbReference type="RuleBase" id="RU362029"/>
    </source>
</evidence>
<accession>A0A432VZ02</accession>
<dbReference type="OrthoDB" id="9790554at2"/>
<dbReference type="AlphaFoldDB" id="A0A432VZ02"/>
<dbReference type="NCBIfam" id="TIGR00014">
    <property type="entry name" value="arsC"/>
    <property type="match status" value="1"/>
</dbReference>